<dbReference type="SMART" id="SM00732">
    <property type="entry name" value="YqgFc"/>
    <property type="match status" value="1"/>
</dbReference>
<keyword evidence="3 5" id="KW-0540">Nuclease</keyword>
<dbReference type="HAMAP" id="MF_00651">
    <property type="entry name" value="Nuclease_YqgF"/>
    <property type="match status" value="1"/>
</dbReference>
<dbReference type="SUPFAM" id="SSF53098">
    <property type="entry name" value="Ribonuclease H-like"/>
    <property type="match status" value="1"/>
</dbReference>
<gene>
    <name evidence="7" type="primary">ruvX</name>
    <name evidence="7" type="ORF">IAC78_02310</name>
</gene>
<reference evidence="7" key="2">
    <citation type="journal article" date="2021" name="PeerJ">
        <title>Extensive microbial diversity within the chicken gut microbiome revealed by metagenomics and culture.</title>
        <authorList>
            <person name="Gilroy R."/>
            <person name="Ravi A."/>
            <person name="Getino M."/>
            <person name="Pursley I."/>
            <person name="Horton D.L."/>
            <person name="Alikhan N.F."/>
            <person name="Baker D."/>
            <person name="Gharbi K."/>
            <person name="Hall N."/>
            <person name="Watson M."/>
            <person name="Adriaenssens E.M."/>
            <person name="Foster-Nyarko E."/>
            <person name="Jarju S."/>
            <person name="Secka A."/>
            <person name="Antonio M."/>
            <person name="Oren A."/>
            <person name="Chaudhuri R.R."/>
            <person name="La Ragione R."/>
            <person name="Hildebrand F."/>
            <person name="Pallen M.J."/>
        </authorList>
    </citation>
    <scope>NUCLEOTIDE SEQUENCE</scope>
    <source>
        <strain evidence="7">1748</strain>
    </source>
</reference>
<sequence>MAYLGLDLGTKTLGIAISKTGLIAQGYEEFIFEEENYDKAIEEVLRIIEKEGIDKICLGLPLNMNGSESKMSGICREFKQKLEERCNIKVDLVDERMTSMLANRILIEHDISRAKRKKVVDKLAAQTILETYLNGGN</sequence>
<dbReference type="InterPro" id="IPR006641">
    <property type="entry name" value="YqgF/RNaseH-like_dom"/>
</dbReference>
<comment type="subcellular location">
    <subcellularLocation>
        <location evidence="5">Cytoplasm</location>
    </subcellularLocation>
</comment>
<comment type="similarity">
    <text evidence="5">Belongs to the YqgF HJR family.</text>
</comment>
<dbReference type="InterPro" id="IPR005227">
    <property type="entry name" value="YqgF"/>
</dbReference>
<dbReference type="CDD" id="cd16964">
    <property type="entry name" value="YqgF"/>
    <property type="match status" value="1"/>
</dbReference>
<reference evidence="7" key="1">
    <citation type="submission" date="2020-10" db="EMBL/GenBank/DDBJ databases">
        <authorList>
            <person name="Gilroy R."/>
        </authorList>
    </citation>
    <scope>NUCLEOTIDE SEQUENCE</scope>
    <source>
        <strain evidence="7">1748</strain>
    </source>
</reference>
<keyword evidence="1 5" id="KW-0963">Cytoplasm</keyword>
<dbReference type="PANTHER" id="PTHR33317:SF4">
    <property type="entry name" value="POLYNUCLEOTIDYL TRANSFERASE, RIBONUCLEASE H-LIKE SUPERFAMILY PROTEIN"/>
    <property type="match status" value="1"/>
</dbReference>
<dbReference type="NCBIfam" id="TIGR00250">
    <property type="entry name" value="RNAse_H_YqgF"/>
    <property type="match status" value="1"/>
</dbReference>
<dbReference type="GO" id="GO:0000967">
    <property type="term" value="P:rRNA 5'-end processing"/>
    <property type="evidence" value="ECO:0007669"/>
    <property type="project" value="UniProtKB-UniRule"/>
</dbReference>
<dbReference type="GO" id="GO:0004518">
    <property type="term" value="F:nuclease activity"/>
    <property type="evidence" value="ECO:0007669"/>
    <property type="project" value="UniProtKB-KW"/>
</dbReference>
<evidence type="ECO:0000313" key="8">
    <source>
        <dbReference type="Proteomes" id="UP000823629"/>
    </source>
</evidence>
<evidence type="ECO:0000259" key="6">
    <source>
        <dbReference type="SMART" id="SM00732"/>
    </source>
</evidence>
<evidence type="ECO:0000313" key="7">
    <source>
        <dbReference type="EMBL" id="MBO8414295.1"/>
    </source>
</evidence>
<dbReference type="AlphaFoldDB" id="A0A9D9GSN3"/>
<feature type="domain" description="YqgF/RNase H-like" evidence="6">
    <location>
        <begin position="1"/>
        <end position="102"/>
    </location>
</feature>
<accession>A0A9D9GSN3</accession>
<comment type="function">
    <text evidence="5">Could be a nuclease involved in processing of the 5'-end of pre-16S rRNA.</text>
</comment>
<dbReference type="Pfam" id="PF03652">
    <property type="entry name" value="RuvX"/>
    <property type="match status" value="1"/>
</dbReference>
<dbReference type="EC" id="3.1.-.-" evidence="5"/>
<dbReference type="PANTHER" id="PTHR33317">
    <property type="entry name" value="POLYNUCLEOTIDYL TRANSFERASE, RIBONUCLEASE H-LIKE SUPERFAMILY PROTEIN"/>
    <property type="match status" value="1"/>
</dbReference>
<proteinExistence type="inferred from homology"/>
<dbReference type="Gene3D" id="3.30.420.140">
    <property type="entry name" value="YqgF/RNase H-like domain"/>
    <property type="match status" value="1"/>
</dbReference>
<keyword evidence="4 5" id="KW-0378">Hydrolase</keyword>
<organism evidence="7 8">
    <name type="scientific">Candidatus Scatoplasma merdavium</name>
    <dbReference type="NCBI Taxonomy" id="2840932"/>
    <lineage>
        <taxon>Bacteria</taxon>
        <taxon>Bacillati</taxon>
        <taxon>Bacillota</taxon>
        <taxon>Bacilli</taxon>
        <taxon>Bacillales</taxon>
        <taxon>Candidatus Scatoplasma</taxon>
    </lineage>
</organism>
<dbReference type="InterPro" id="IPR012337">
    <property type="entry name" value="RNaseH-like_sf"/>
</dbReference>
<name>A0A9D9GSN3_9BACL</name>
<dbReference type="InterPro" id="IPR037027">
    <property type="entry name" value="YqgF/RNaseH-like_dom_sf"/>
</dbReference>
<evidence type="ECO:0000256" key="1">
    <source>
        <dbReference type="ARBA" id="ARBA00022490"/>
    </source>
</evidence>
<protein>
    <recommendedName>
        <fullName evidence="5">Putative pre-16S rRNA nuclease</fullName>
        <ecNumber evidence="5">3.1.-.-</ecNumber>
    </recommendedName>
</protein>
<dbReference type="GO" id="GO:0016788">
    <property type="term" value="F:hydrolase activity, acting on ester bonds"/>
    <property type="evidence" value="ECO:0007669"/>
    <property type="project" value="UniProtKB-UniRule"/>
</dbReference>
<keyword evidence="2 5" id="KW-0690">Ribosome biogenesis</keyword>
<comment type="caution">
    <text evidence="7">The sequence shown here is derived from an EMBL/GenBank/DDBJ whole genome shotgun (WGS) entry which is preliminary data.</text>
</comment>
<dbReference type="EMBL" id="JADING010000064">
    <property type="protein sequence ID" value="MBO8414295.1"/>
    <property type="molecule type" value="Genomic_DNA"/>
</dbReference>
<evidence type="ECO:0000256" key="4">
    <source>
        <dbReference type="ARBA" id="ARBA00022801"/>
    </source>
</evidence>
<evidence type="ECO:0000256" key="2">
    <source>
        <dbReference type="ARBA" id="ARBA00022517"/>
    </source>
</evidence>
<dbReference type="Proteomes" id="UP000823629">
    <property type="component" value="Unassembled WGS sequence"/>
</dbReference>
<evidence type="ECO:0000256" key="5">
    <source>
        <dbReference type="HAMAP-Rule" id="MF_00651"/>
    </source>
</evidence>
<dbReference type="GO" id="GO:0005829">
    <property type="term" value="C:cytosol"/>
    <property type="evidence" value="ECO:0007669"/>
    <property type="project" value="TreeGrafter"/>
</dbReference>
<evidence type="ECO:0000256" key="3">
    <source>
        <dbReference type="ARBA" id="ARBA00022722"/>
    </source>
</evidence>